<name>A0A553MLV2_9TELE</name>
<keyword evidence="3" id="KW-1185">Reference proteome</keyword>
<protein>
    <submittedName>
        <fullName evidence="2">Uncharacterized protein</fullName>
    </submittedName>
</protein>
<sequence>MVKVQSALNIEEPLILTDAQGNQIVESEGTKGLLYWKQNAQYTGMQEHLVFLRGDFKYFNKRPNERSLGIACFIQKQETQEIDRFKESGQLEIMPKKQRREKQEMFQEKQERNSRSKSRTANTVKLVRSQSMDYPPFISQDPVVEDPASDPPLELQHQHEMGSAQTGSRISPGAPVCSSVPHLQTELLVVSI</sequence>
<reference evidence="2 3" key="1">
    <citation type="journal article" date="2019" name="Sci. Data">
        <title>Hybrid genome assembly and annotation of Danionella translucida.</title>
        <authorList>
            <person name="Kadobianskyi M."/>
            <person name="Schulze L."/>
            <person name="Schuelke M."/>
            <person name="Judkewitz B."/>
        </authorList>
    </citation>
    <scope>NUCLEOTIDE SEQUENCE [LARGE SCALE GENOMIC DNA]</scope>
    <source>
        <strain evidence="2 3">Bolton</strain>
    </source>
</reference>
<dbReference type="AlphaFoldDB" id="A0A553MLV2"/>
<feature type="compositionally biased region" description="Polar residues" evidence="1">
    <location>
        <begin position="119"/>
        <end position="132"/>
    </location>
</feature>
<comment type="caution">
    <text evidence="2">The sequence shown here is derived from an EMBL/GenBank/DDBJ whole genome shotgun (WGS) entry which is preliminary data.</text>
</comment>
<evidence type="ECO:0000313" key="2">
    <source>
        <dbReference type="EMBL" id="TRY54143.1"/>
    </source>
</evidence>
<feature type="region of interest" description="Disordered" evidence="1">
    <location>
        <begin position="87"/>
        <end position="175"/>
    </location>
</feature>
<proteinExistence type="predicted"/>
<feature type="compositionally biased region" description="Basic and acidic residues" evidence="1">
    <location>
        <begin position="101"/>
        <end position="114"/>
    </location>
</feature>
<evidence type="ECO:0000313" key="3">
    <source>
        <dbReference type="Proteomes" id="UP000316079"/>
    </source>
</evidence>
<gene>
    <name evidence="2" type="ORF">DNTS_034826</name>
</gene>
<dbReference type="Proteomes" id="UP000316079">
    <property type="component" value="Unassembled WGS sequence"/>
</dbReference>
<dbReference type="EMBL" id="SRMA01027362">
    <property type="protein sequence ID" value="TRY54143.1"/>
    <property type="molecule type" value="Genomic_DNA"/>
</dbReference>
<dbReference type="OrthoDB" id="8929563at2759"/>
<accession>A0A553MLV2</accession>
<evidence type="ECO:0000256" key="1">
    <source>
        <dbReference type="SAM" id="MobiDB-lite"/>
    </source>
</evidence>
<organism evidence="2 3">
    <name type="scientific">Danionella cerebrum</name>
    <dbReference type="NCBI Taxonomy" id="2873325"/>
    <lineage>
        <taxon>Eukaryota</taxon>
        <taxon>Metazoa</taxon>
        <taxon>Chordata</taxon>
        <taxon>Craniata</taxon>
        <taxon>Vertebrata</taxon>
        <taxon>Euteleostomi</taxon>
        <taxon>Actinopterygii</taxon>
        <taxon>Neopterygii</taxon>
        <taxon>Teleostei</taxon>
        <taxon>Ostariophysi</taxon>
        <taxon>Cypriniformes</taxon>
        <taxon>Danionidae</taxon>
        <taxon>Danioninae</taxon>
        <taxon>Danionella</taxon>
    </lineage>
</organism>